<dbReference type="STRING" id="428127.EUBDOL_01516"/>
<sequence length="107" mass="13078">MQQRKKEMDKYREEIESNINGVNEYINRQLKMHHSQDFINRIMKKIEVIRNLSVEYGVIVGTEKLYEKLALQENEIYTQKKKIKELEKDLEVYKKRWSRLQKNTTSK</sequence>
<reference evidence="2 3" key="2">
    <citation type="submission" date="2007-09" db="EMBL/GenBank/DDBJ databases">
        <authorList>
            <person name="Fulton L."/>
            <person name="Clifton S."/>
            <person name="Fulton B."/>
            <person name="Xu J."/>
            <person name="Minx P."/>
            <person name="Pepin K.H."/>
            <person name="Johnson M."/>
            <person name="Thiruvilangam P."/>
            <person name="Bhonagiri V."/>
            <person name="Nash W.E."/>
            <person name="Mardis E.R."/>
            <person name="Wilson R.K."/>
        </authorList>
    </citation>
    <scope>NUCLEOTIDE SEQUENCE [LARGE SCALE GENOMIC DNA]</scope>
    <source>
        <strain evidence="2 3">DSM 3991</strain>
    </source>
</reference>
<evidence type="ECO:0000313" key="3">
    <source>
        <dbReference type="Proteomes" id="UP000004090"/>
    </source>
</evidence>
<accession>A8RCV9</accession>
<dbReference type="HOGENOM" id="CLU_2206092_0_0_9"/>
<dbReference type="AlphaFoldDB" id="A8RCV9"/>
<feature type="coiled-coil region" evidence="1">
    <location>
        <begin position="69"/>
        <end position="103"/>
    </location>
</feature>
<name>A8RCV9_9FIRM</name>
<protein>
    <submittedName>
        <fullName evidence="2">Uncharacterized protein</fullName>
    </submittedName>
</protein>
<gene>
    <name evidence="2" type="ORF">EUBDOL_01516</name>
</gene>
<evidence type="ECO:0000256" key="1">
    <source>
        <dbReference type="SAM" id="Coils"/>
    </source>
</evidence>
<proteinExistence type="predicted"/>
<comment type="caution">
    <text evidence="2">The sequence shown here is derived from an EMBL/GenBank/DDBJ whole genome shotgun (WGS) entry which is preliminary data.</text>
</comment>
<reference evidence="2 3" key="1">
    <citation type="submission" date="2007-09" db="EMBL/GenBank/DDBJ databases">
        <title>Draft genome sequence of Eubacterium dolichum (DSM 3991).</title>
        <authorList>
            <person name="Sudarsanam P."/>
            <person name="Ley R."/>
            <person name="Guruge J."/>
            <person name="Turnbaugh P.J."/>
            <person name="Mahowald M."/>
            <person name="Liep D."/>
            <person name="Gordon J."/>
        </authorList>
    </citation>
    <scope>NUCLEOTIDE SEQUENCE [LARGE SCALE GENOMIC DNA]</scope>
    <source>
        <strain evidence="2 3">DSM 3991</strain>
    </source>
</reference>
<evidence type="ECO:0000313" key="2">
    <source>
        <dbReference type="EMBL" id="EDP10917.1"/>
    </source>
</evidence>
<dbReference type="Proteomes" id="UP000004090">
    <property type="component" value="Unassembled WGS sequence"/>
</dbReference>
<keyword evidence="1" id="KW-0175">Coiled coil</keyword>
<organism evidence="2 3">
    <name type="scientific">Amedibacillus dolichus DSM 3991</name>
    <dbReference type="NCBI Taxonomy" id="428127"/>
    <lineage>
        <taxon>Bacteria</taxon>
        <taxon>Bacillati</taxon>
        <taxon>Bacillota</taxon>
        <taxon>Erysipelotrichia</taxon>
        <taxon>Erysipelotrichales</taxon>
        <taxon>Erysipelotrichaceae</taxon>
        <taxon>Amedibacillus</taxon>
    </lineage>
</organism>
<dbReference type="EMBL" id="ABAW02000021">
    <property type="protein sequence ID" value="EDP10917.1"/>
    <property type="molecule type" value="Genomic_DNA"/>
</dbReference>